<dbReference type="Gene3D" id="3.40.50.1820">
    <property type="entry name" value="alpha/beta hydrolase"/>
    <property type="match status" value="1"/>
</dbReference>
<keyword evidence="2" id="KW-1185">Reference proteome</keyword>
<name>A0AAV9MY94_9EURO</name>
<accession>A0AAV9MY94</accession>
<evidence type="ECO:0000313" key="2">
    <source>
        <dbReference type="Proteomes" id="UP001358417"/>
    </source>
</evidence>
<dbReference type="EMBL" id="JAVRRD010000038">
    <property type="protein sequence ID" value="KAK5045317.1"/>
    <property type="molecule type" value="Genomic_DNA"/>
</dbReference>
<dbReference type="AlphaFoldDB" id="A0AAV9MY94"/>
<evidence type="ECO:0000313" key="1">
    <source>
        <dbReference type="EMBL" id="KAK5045317.1"/>
    </source>
</evidence>
<comment type="caution">
    <text evidence="1">The sequence shown here is derived from an EMBL/GenBank/DDBJ whole genome shotgun (WGS) entry which is preliminary data.</text>
</comment>
<protein>
    <submittedName>
        <fullName evidence="1">Uncharacterized protein</fullName>
    </submittedName>
</protein>
<dbReference type="Proteomes" id="UP001358417">
    <property type="component" value="Unassembled WGS sequence"/>
</dbReference>
<reference evidence="1 2" key="1">
    <citation type="submission" date="2023-08" db="EMBL/GenBank/DDBJ databases">
        <title>Black Yeasts Isolated from many extreme environments.</title>
        <authorList>
            <person name="Coleine C."/>
            <person name="Stajich J.E."/>
            <person name="Selbmann L."/>
        </authorList>
    </citation>
    <scope>NUCLEOTIDE SEQUENCE [LARGE SCALE GENOMIC DNA]</scope>
    <source>
        <strain evidence="1 2">CCFEE 5792</strain>
    </source>
</reference>
<sequence length="198" mass="22286">MGVSGLLRTTLRQGSRLVRVRQTCCSQIAILRQREPVELRQTGRTATVLRDGGWFGGIPKPPPKNTVPPSDCLLDILPKEDISESEEAFEKNGFSSPGSYYLKHKANPSWNLRNVKYNTVLKMPVLFVEARFNTGANTWLNPKFAEQKKSLCQNLAWGTIDASQWVPSEKRQETDAAIARWLVEDVPSYWPAPSVSTR</sequence>
<proteinExistence type="predicted"/>
<dbReference type="GeneID" id="89977582"/>
<dbReference type="InterPro" id="IPR029058">
    <property type="entry name" value="AB_hydrolase_fold"/>
</dbReference>
<organism evidence="1 2">
    <name type="scientific">Exophiala bonariae</name>
    <dbReference type="NCBI Taxonomy" id="1690606"/>
    <lineage>
        <taxon>Eukaryota</taxon>
        <taxon>Fungi</taxon>
        <taxon>Dikarya</taxon>
        <taxon>Ascomycota</taxon>
        <taxon>Pezizomycotina</taxon>
        <taxon>Eurotiomycetes</taxon>
        <taxon>Chaetothyriomycetidae</taxon>
        <taxon>Chaetothyriales</taxon>
        <taxon>Herpotrichiellaceae</taxon>
        <taxon>Exophiala</taxon>
    </lineage>
</organism>
<gene>
    <name evidence="1" type="ORF">LTR84_009423</name>
</gene>
<dbReference type="RefSeq" id="XP_064700949.1">
    <property type="nucleotide sequence ID" value="XM_064852963.1"/>
</dbReference>